<proteinExistence type="predicted"/>
<accession>A0A9P7CZU4</accession>
<dbReference type="AlphaFoldDB" id="A0A9P7CZU4"/>
<evidence type="ECO:0000313" key="2">
    <source>
        <dbReference type="EMBL" id="KAG1772500.1"/>
    </source>
</evidence>
<keyword evidence="1" id="KW-0732">Signal</keyword>
<gene>
    <name evidence="2" type="ORF">EV702DRAFT_624937</name>
</gene>
<evidence type="ECO:0000256" key="1">
    <source>
        <dbReference type="SAM" id="SignalP"/>
    </source>
</evidence>
<reference evidence="2" key="1">
    <citation type="journal article" date="2020" name="New Phytol.">
        <title>Comparative genomics reveals dynamic genome evolution in host specialist ectomycorrhizal fungi.</title>
        <authorList>
            <person name="Lofgren L.A."/>
            <person name="Nguyen N.H."/>
            <person name="Vilgalys R."/>
            <person name="Ruytinx J."/>
            <person name="Liao H.L."/>
            <person name="Branco S."/>
            <person name="Kuo A."/>
            <person name="LaButti K."/>
            <person name="Lipzen A."/>
            <person name="Andreopoulos W."/>
            <person name="Pangilinan J."/>
            <person name="Riley R."/>
            <person name="Hundley H."/>
            <person name="Na H."/>
            <person name="Barry K."/>
            <person name="Grigoriev I.V."/>
            <person name="Stajich J.E."/>
            <person name="Kennedy P.G."/>
        </authorList>
    </citation>
    <scope>NUCLEOTIDE SEQUENCE</scope>
    <source>
        <strain evidence="2">DOB743</strain>
    </source>
</reference>
<feature type="signal peptide" evidence="1">
    <location>
        <begin position="1"/>
        <end position="17"/>
    </location>
</feature>
<organism evidence="2 3">
    <name type="scientific">Suillus placidus</name>
    <dbReference type="NCBI Taxonomy" id="48579"/>
    <lineage>
        <taxon>Eukaryota</taxon>
        <taxon>Fungi</taxon>
        <taxon>Dikarya</taxon>
        <taxon>Basidiomycota</taxon>
        <taxon>Agaricomycotina</taxon>
        <taxon>Agaricomycetes</taxon>
        <taxon>Agaricomycetidae</taxon>
        <taxon>Boletales</taxon>
        <taxon>Suillineae</taxon>
        <taxon>Suillaceae</taxon>
        <taxon>Suillus</taxon>
    </lineage>
</organism>
<dbReference type="Proteomes" id="UP000714275">
    <property type="component" value="Unassembled WGS sequence"/>
</dbReference>
<evidence type="ECO:0000313" key="3">
    <source>
        <dbReference type="Proteomes" id="UP000714275"/>
    </source>
</evidence>
<dbReference type="EMBL" id="JABBWD010000053">
    <property type="protein sequence ID" value="KAG1772500.1"/>
    <property type="molecule type" value="Genomic_DNA"/>
</dbReference>
<name>A0A9P7CZU4_9AGAM</name>
<protein>
    <submittedName>
        <fullName evidence="2">Uncharacterized protein</fullName>
    </submittedName>
</protein>
<comment type="caution">
    <text evidence="2">The sequence shown here is derived from an EMBL/GenBank/DDBJ whole genome shotgun (WGS) entry which is preliminary data.</text>
</comment>
<keyword evidence="3" id="KW-1185">Reference proteome</keyword>
<feature type="chain" id="PRO_5040317555" evidence="1">
    <location>
        <begin position="18"/>
        <end position="86"/>
    </location>
</feature>
<sequence length="86" mass="9278">MQWVVAVLLVPITGGKGRQAAVTSWPITPTSEELEGACTYRDKRLEHAGILVNLGSRNSPRSDPVIFEVPSFDIMDALNKSAVGVI</sequence>